<name>A0AAV0B5E9_PHAPC</name>
<keyword evidence="3" id="KW-1185">Reference proteome</keyword>
<comment type="caution">
    <text evidence="1">The sequence shown here is derived from an EMBL/GenBank/DDBJ whole genome shotgun (WGS) entry which is preliminary data.</text>
</comment>
<dbReference type="Proteomes" id="UP001153365">
    <property type="component" value="Unassembled WGS sequence"/>
</dbReference>
<dbReference type="AlphaFoldDB" id="A0AAV0B5E9"/>
<reference evidence="1" key="1">
    <citation type="submission" date="2022-06" db="EMBL/GenBank/DDBJ databases">
        <authorList>
            <consortium name="SYNGENTA / RWTH Aachen University"/>
        </authorList>
    </citation>
    <scope>NUCLEOTIDE SEQUENCE</scope>
</reference>
<evidence type="ECO:0000313" key="1">
    <source>
        <dbReference type="EMBL" id="CAH7677498.1"/>
    </source>
</evidence>
<organism evidence="1 3">
    <name type="scientific">Phakopsora pachyrhizi</name>
    <name type="common">Asian soybean rust disease fungus</name>
    <dbReference type="NCBI Taxonomy" id="170000"/>
    <lineage>
        <taxon>Eukaryota</taxon>
        <taxon>Fungi</taxon>
        <taxon>Dikarya</taxon>
        <taxon>Basidiomycota</taxon>
        <taxon>Pucciniomycotina</taxon>
        <taxon>Pucciniomycetes</taxon>
        <taxon>Pucciniales</taxon>
        <taxon>Phakopsoraceae</taxon>
        <taxon>Phakopsora</taxon>
    </lineage>
</organism>
<dbReference type="EMBL" id="CALTRL010003066">
    <property type="protein sequence ID" value="CAH7677498.1"/>
    <property type="molecule type" value="Genomic_DNA"/>
</dbReference>
<accession>A0AAV0B5E9</accession>
<evidence type="ECO:0000313" key="2">
    <source>
        <dbReference type="EMBL" id="CAH7686294.1"/>
    </source>
</evidence>
<feature type="non-terminal residue" evidence="1">
    <location>
        <position position="1"/>
    </location>
</feature>
<gene>
    <name evidence="1" type="ORF">PPACK8108_LOCUS12657</name>
    <name evidence="2" type="ORF">PPACK8108_LOCUS20925</name>
</gene>
<sequence>IFTPGFFREALSGFRKWLSNLLLASWKDCCNEEMELLIESPSTFTDIHIAEEIKIPYFRA</sequence>
<evidence type="ECO:0000313" key="3">
    <source>
        <dbReference type="Proteomes" id="UP001153365"/>
    </source>
</evidence>
<protein>
    <submittedName>
        <fullName evidence="1">Uncharacterized protein</fullName>
    </submittedName>
</protein>
<dbReference type="EMBL" id="CALTRL010005781">
    <property type="protein sequence ID" value="CAH7686294.1"/>
    <property type="molecule type" value="Genomic_DNA"/>
</dbReference>
<proteinExistence type="predicted"/>